<dbReference type="EMBL" id="JWLZ01000173">
    <property type="protein sequence ID" value="KHT62694.1"/>
    <property type="molecule type" value="Genomic_DNA"/>
</dbReference>
<feature type="domain" description="FHA" evidence="1">
    <location>
        <begin position="19"/>
        <end position="68"/>
    </location>
</feature>
<dbReference type="PROSITE" id="PS50006">
    <property type="entry name" value="FHA_DOMAIN"/>
    <property type="match status" value="1"/>
</dbReference>
<dbReference type="SUPFAM" id="SSF49879">
    <property type="entry name" value="SMAD/FHA domain"/>
    <property type="match status" value="1"/>
</dbReference>
<dbReference type="InterPro" id="IPR050923">
    <property type="entry name" value="Cell_Proc_Reg/RNA_Proc"/>
</dbReference>
<evidence type="ECO:0000259" key="1">
    <source>
        <dbReference type="PROSITE" id="PS50006"/>
    </source>
</evidence>
<sequence length="327" mass="37349">MAYLTSGNSRYPLYLKAFHQFGRLATAVDTLVDNPEISRIHAVIEWIDGIWYIRDLSKNGVWVNGDSISPNKLYKLAVKDKICFANKKNITFVVENLDEPKDVLIPLESESSADLPNAKPILLEHYHFLPSENSPEVIIFYDVVEKCWYCETIADSTPTKLYDGELLEFSHSIWKLIKGADAAEKETLISDGNVSNDICYIFNISQDEELTELTLKNSRADIDCEIRSHHYLTALLARYKGQDQRANMPEHLQGWRTIEQLTKDIGLSENHVNIQIHRARKQLADKLQSEGISAPLLIERKRGRVRFAATDFKVFKGHELEVDSMIA</sequence>
<dbReference type="PANTHER" id="PTHR23308">
    <property type="entry name" value="NUCLEAR INHIBITOR OF PROTEIN PHOSPHATASE-1"/>
    <property type="match status" value="1"/>
</dbReference>
<dbReference type="RefSeq" id="WP_039464336.1">
    <property type="nucleotide sequence ID" value="NZ_JWLZ01000173.1"/>
</dbReference>
<name>A0A0B9G227_9GAMM</name>
<evidence type="ECO:0000313" key="2">
    <source>
        <dbReference type="EMBL" id="KHT62694.1"/>
    </source>
</evidence>
<evidence type="ECO:0000313" key="3">
    <source>
        <dbReference type="Proteomes" id="UP000031278"/>
    </source>
</evidence>
<dbReference type="InterPro" id="IPR000253">
    <property type="entry name" value="FHA_dom"/>
</dbReference>
<comment type="caution">
    <text evidence="2">The sequence shown here is derived from an EMBL/GenBank/DDBJ whole genome shotgun (WGS) entry which is preliminary data.</text>
</comment>
<gene>
    <name evidence="2" type="ORF">RJ45_16000</name>
</gene>
<accession>A0A0B9G227</accession>
<dbReference type="InterPro" id="IPR008984">
    <property type="entry name" value="SMAD_FHA_dom_sf"/>
</dbReference>
<dbReference type="AlphaFoldDB" id="A0A0B9G227"/>
<dbReference type="CDD" id="cd00060">
    <property type="entry name" value="FHA"/>
    <property type="match status" value="1"/>
</dbReference>
<dbReference type="Gene3D" id="2.60.200.20">
    <property type="match status" value="1"/>
</dbReference>
<proteinExistence type="predicted"/>
<dbReference type="SMART" id="SM00240">
    <property type="entry name" value="FHA"/>
    <property type="match status" value="1"/>
</dbReference>
<protein>
    <recommendedName>
        <fullName evidence="1">FHA domain-containing protein</fullName>
    </recommendedName>
</protein>
<dbReference type="Pfam" id="PF00498">
    <property type="entry name" value="FHA"/>
    <property type="match status" value="1"/>
</dbReference>
<dbReference type="Proteomes" id="UP000031278">
    <property type="component" value="Unassembled WGS sequence"/>
</dbReference>
<reference evidence="2 3" key="1">
    <citation type="submission" date="2014-12" db="EMBL/GenBank/DDBJ databases">
        <title>Genome sequencing of Photobacterium gaetbulicola AD005a.</title>
        <authorList>
            <person name="Adrian T.G.S."/>
            <person name="Chan K.G."/>
        </authorList>
    </citation>
    <scope>NUCLEOTIDE SEQUENCE [LARGE SCALE GENOMIC DNA]</scope>
    <source>
        <strain evidence="2 3">AD005a</strain>
    </source>
</reference>
<organism evidence="2 3">
    <name type="scientific">Photobacterium gaetbulicola</name>
    <dbReference type="NCBI Taxonomy" id="1295392"/>
    <lineage>
        <taxon>Bacteria</taxon>
        <taxon>Pseudomonadati</taxon>
        <taxon>Pseudomonadota</taxon>
        <taxon>Gammaproteobacteria</taxon>
        <taxon>Vibrionales</taxon>
        <taxon>Vibrionaceae</taxon>
        <taxon>Photobacterium</taxon>
    </lineage>
</organism>